<dbReference type="Proteomes" id="UP000305948">
    <property type="component" value="Unassembled WGS sequence"/>
</dbReference>
<evidence type="ECO:0000313" key="2">
    <source>
        <dbReference type="EMBL" id="TFK46294.1"/>
    </source>
</evidence>
<feature type="compositionally biased region" description="Low complexity" evidence="1">
    <location>
        <begin position="22"/>
        <end position="35"/>
    </location>
</feature>
<name>A0A5C3MLY0_9AGAM</name>
<proteinExistence type="predicted"/>
<dbReference type="EMBL" id="ML213531">
    <property type="protein sequence ID" value="TFK46294.1"/>
    <property type="molecule type" value="Genomic_DNA"/>
</dbReference>
<evidence type="ECO:0000313" key="3">
    <source>
        <dbReference type="Proteomes" id="UP000305948"/>
    </source>
</evidence>
<accession>A0A5C3MLY0</accession>
<reference evidence="2 3" key="1">
    <citation type="journal article" date="2019" name="Nat. Ecol. Evol.">
        <title>Megaphylogeny resolves global patterns of mushroom evolution.</title>
        <authorList>
            <person name="Varga T."/>
            <person name="Krizsan K."/>
            <person name="Foldi C."/>
            <person name="Dima B."/>
            <person name="Sanchez-Garcia M."/>
            <person name="Sanchez-Ramirez S."/>
            <person name="Szollosi G.J."/>
            <person name="Szarkandi J.G."/>
            <person name="Papp V."/>
            <person name="Albert L."/>
            <person name="Andreopoulos W."/>
            <person name="Angelini C."/>
            <person name="Antonin V."/>
            <person name="Barry K.W."/>
            <person name="Bougher N.L."/>
            <person name="Buchanan P."/>
            <person name="Buyck B."/>
            <person name="Bense V."/>
            <person name="Catcheside P."/>
            <person name="Chovatia M."/>
            <person name="Cooper J."/>
            <person name="Damon W."/>
            <person name="Desjardin D."/>
            <person name="Finy P."/>
            <person name="Geml J."/>
            <person name="Haridas S."/>
            <person name="Hughes K."/>
            <person name="Justo A."/>
            <person name="Karasinski D."/>
            <person name="Kautmanova I."/>
            <person name="Kiss B."/>
            <person name="Kocsube S."/>
            <person name="Kotiranta H."/>
            <person name="LaButti K.M."/>
            <person name="Lechner B.E."/>
            <person name="Liimatainen K."/>
            <person name="Lipzen A."/>
            <person name="Lukacs Z."/>
            <person name="Mihaltcheva S."/>
            <person name="Morgado L.N."/>
            <person name="Niskanen T."/>
            <person name="Noordeloos M.E."/>
            <person name="Ohm R.A."/>
            <person name="Ortiz-Santana B."/>
            <person name="Ovrebo C."/>
            <person name="Racz N."/>
            <person name="Riley R."/>
            <person name="Savchenko A."/>
            <person name="Shiryaev A."/>
            <person name="Soop K."/>
            <person name="Spirin V."/>
            <person name="Szebenyi C."/>
            <person name="Tomsovsky M."/>
            <person name="Tulloss R.E."/>
            <person name="Uehling J."/>
            <person name="Grigoriev I.V."/>
            <person name="Vagvolgyi C."/>
            <person name="Papp T."/>
            <person name="Martin F.M."/>
            <person name="Miettinen O."/>
            <person name="Hibbett D.S."/>
            <person name="Nagy L.G."/>
        </authorList>
    </citation>
    <scope>NUCLEOTIDE SEQUENCE [LARGE SCALE GENOMIC DNA]</scope>
    <source>
        <strain evidence="2 3">OMC1185</strain>
    </source>
</reference>
<feature type="region of interest" description="Disordered" evidence="1">
    <location>
        <begin position="1"/>
        <end position="63"/>
    </location>
</feature>
<sequence>MSPASRTRGLDTPTSRKRSKAARPSSPRPTRTSSPILPPISKPKDPHPCLRTGTAPWRIPHRTCGSRPWSNPYSYGPQGSNAPEAQAFVLEMEAAYGDWTQSGSQGANSALGGRDVGVRVVWASVVALTTGFVVVW</sequence>
<organism evidence="2 3">
    <name type="scientific">Heliocybe sulcata</name>
    <dbReference type="NCBI Taxonomy" id="5364"/>
    <lineage>
        <taxon>Eukaryota</taxon>
        <taxon>Fungi</taxon>
        <taxon>Dikarya</taxon>
        <taxon>Basidiomycota</taxon>
        <taxon>Agaricomycotina</taxon>
        <taxon>Agaricomycetes</taxon>
        <taxon>Gloeophyllales</taxon>
        <taxon>Gloeophyllaceae</taxon>
        <taxon>Heliocybe</taxon>
    </lineage>
</organism>
<dbReference type="OrthoDB" id="4138492at2759"/>
<evidence type="ECO:0000256" key="1">
    <source>
        <dbReference type="SAM" id="MobiDB-lite"/>
    </source>
</evidence>
<protein>
    <submittedName>
        <fullName evidence="2">Uncharacterized protein</fullName>
    </submittedName>
</protein>
<gene>
    <name evidence="2" type="ORF">OE88DRAFT_1811983</name>
</gene>
<dbReference type="AlphaFoldDB" id="A0A5C3MLY0"/>
<keyword evidence="3" id="KW-1185">Reference proteome</keyword>